<protein>
    <submittedName>
        <fullName evidence="1">TasA family protein</fullName>
    </submittedName>
</protein>
<dbReference type="EMBL" id="JBHUMX010000035">
    <property type="protein sequence ID" value="MFD2629188.1"/>
    <property type="molecule type" value="Genomic_DNA"/>
</dbReference>
<gene>
    <name evidence="1" type="ORF">ACFSUN_10405</name>
</gene>
<sequence>MSMKKKLGLGIATAALGISLVGGGTFAYFSDTAETNGTFAAGTLDLNANPTTVIDVENIKPGDWMNRSFTLGNGGSLEIAEVLLETSYDVTDAAGDNGDADFGEHIRVNFLWNEDKAFLGPWSPDNVVYYTTLAELQSMSPDAVANEIFVPFLEERGGLQPGDSDELHVQFEFVDNGEDQNIFQGDSLELKWDFTGYQGEGEEK</sequence>
<comment type="caution">
    <text evidence="1">The sequence shown here is derived from an EMBL/GenBank/DDBJ whole genome shotgun (WGS) entry which is preliminary data.</text>
</comment>
<evidence type="ECO:0000313" key="2">
    <source>
        <dbReference type="Proteomes" id="UP001597451"/>
    </source>
</evidence>
<dbReference type="InterPro" id="IPR023833">
    <property type="entry name" value="Signal_pept_SipW-depend-type"/>
</dbReference>
<reference evidence="2" key="1">
    <citation type="journal article" date="2019" name="Int. J. Syst. Evol. Microbiol.">
        <title>The Global Catalogue of Microorganisms (GCM) 10K type strain sequencing project: providing services to taxonomists for standard genome sequencing and annotation.</title>
        <authorList>
            <consortium name="The Broad Institute Genomics Platform"/>
            <consortium name="The Broad Institute Genome Sequencing Center for Infectious Disease"/>
            <person name="Wu L."/>
            <person name="Ma J."/>
        </authorList>
    </citation>
    <scope>NUCLEOTIDE SEQUENCE [LARGE SCALE GENOMIC DNA]</scope>
    <source>
        <strain evidence="2">TISTR 1858</strain>
    </source>
</reference>
<dbReference type="NCBIfam" id="TIGR04088">
    <property type="entry name" value="cognate_SipW"/>
    <property type="match status" value="1"/>
</dbReference>
<dbReference type="Pfam" id="PF12389">
    <property type="entry name" value="Peptidase_M73"/>
    <property type="match status" value="1"/>
</dbReference>
<dbReference type="RefSeq" id="WP_379561954.1">
    <property type="nucleotide sequence ID" value="NZ_JBHUMX010000035.1"/>
</dbReference>
<dbReference type="InterPro" id="IPR022121">
    <property type="entry name" value="Peptidase_M73_camelysin"/>
</dbReference>
<evidence type="ECO:0000313" key="1">
    <source>
        <dbReference type="EMBL" id="MFD2629188.1"/>
    </source>
</evidence>
<dbReference type="Proteomes" id="UP001597451">
    <property type="component" value="Unassembled WGS sequence"/>
</dbReference>
<keyword evidence="2" id="KW-1185">Reference proteome</keyword>
<name>A0ABW5Q0U4_9BACI</name>
<accession>A0ABW5Q0U4</accession>
<organism evidence="1 2">
    <name type="scientific">Oceanobacillus kapialis</name>
    <dbReference type="NCBI Taxonomy" id="481353"/>
    <lineage>
        <taxon>Bacteria</taxon>
        <taxon>Bacillati</taxon>
        <taxon>Bacillota</taxon>
        <taxon>Bacilli</taxon>
        <taxon>Bacillales</taxon>
        <taxon>Bacillaceae</taxon>
        <taxon>Oceanobacillus</taxon>
    </lineage>
</organism>
<proteinExistence type="predicted"/>